<dbReference type="PANTHER" id="PTHR47481">
    <property type="match status" value="1"/>
</dbReference>
<sequence length="146" mass="16078">MKTLFTGDGLLGYVDGSIKPPEKFALNERGEPTTELSQGYRLWHRYDAGVKAVINATLSSSALPHIIGSDSIDVYMGKIEEIRTKLGLGFSVTVYDAEMIAQALRGLPDEYEAFRNSITARNEPLQSTEFHVLLRAEESSILAGNQ</sequence>
<keyword evidence="2" id="KW-1185">Reference proteome</keyword>
<proteinExistence type="predicted"/>
<dbReference type="PANTHER" id="PTHR47481:SF31">
    <property type="entry name" value="OS01G0873500 PROTEIN"/>
    <property type="match status" value="1"/>
</dbReference>
<evidence type="ECO:0000313" key="2">
    <source>
        <dbReference type="Proteomes" id="UP001457282"/>
    </source>
</evidence>
<dbReference type="AlphaFoldDB" id="A0AAW1VSQ6"/>
<protein>
    <submittedName>
        <fullName evidence="1">Uncharacterized protein</fullName>
    </submittedName>
</protein>
<dbReference type="Proteomes" id="UP001457282">
    <property type="component" value="Unassembled WGS sequence"/>
</dbReference>
<accession>A0AAW1VSQ6</accession>
<reference evidence="1 2" key="1">
    <citation type="journal article" date="2023" name="G3 (Bethesda)">
        <title>A chromosome-length genome assembly and annotation of blackberry (Rubus argutus, cv. 'Hillquist').</title>
        <authorList>
            <person name="Bruna T."/>
            <person name="Aryal R."/>
            <person name="Dudchenko O."/>
            <person name="Sargent D.J."/>
            <person name="Mead D."/>
            <person name="Buti M."/>
            <person name="Cavallini A."/>
            <person name="Hytonen T."/>
            <person name="Andres J."/>
            <person name="Pham M."/>
            <person name="Weisz D."/>
            <person name="Mascagni F."/>
            <person name="Usai G."/>
            <person name="Natali L."/>
            <person name="Bassil N."/>
            <person name="Fernandez G.E."/>
            <person name="Lomsadze A."/>
            <person name="Armour M."/>
            <person name="Olukolu B."/>
            <person name="Poorten T."/>
            <person name="Britton C."/>
            <person name="Davik J."/>
            <person name="Ashrafi H."/>
            <person name="Aiden E.L."/>
            <person name="Borodovsky M."/>
            <person name="Worthington M."/>
        </authorList>
    </citation>
    <scope>NUCLEOTIDE SEQUENCE [LARGE SCALE GENOMIC DNA]</scope>
    <source>
        <strain evidence="1">PI 553951</strain>
    </source>
</reference>
<evidence type="ECO:0000313" key="1">
    <source>
        <dbReference type="EMBL" id="KAK9910815.1"/>
    </source>
</evidence>
<name>A0AAW1VSQ6_RUBAR</name>
<dbReference type="EMBL" id="JBEDUW010000007">
    <property type="protein sequence ID" value="KAK9910815.1"/>
    <property type="molecule type" value="Genomic_DNA"/>
</dbReference>
<comment type="caution">
    <text evidence="1">The sequence shown here is derived from an EMBL/GenBank/DDBJ whole genome shotgun (WGS) entry which is preliminary data.</text>
</comment>
<organism evidence="1 2">
    <name type="scientific">Rubus argutus</name>
    <name type="common">Southern blackberry</name>
    <dbReference type="NCBI Taxonomy" id="59490"/>
    <lineage>
        <taxon>Eukaryota</taxon>
        <taxon>Viridiplantae</taxon>
        <taxon>Streptophyta</taxon>
        <taxon>Embryophyta</taxon>
        <taxon>Tracheophyta</taxon>
        <taxon>Spermatophyta</taxon>
        <taxon>Magnoliopsida</taxon>
        <taxon>eudicotyledons</taxon>
        <taxon>Gunneridae</taxon>
        <taxon>Pentapetalae</taxon>
        <taxon>rosids</taxon>
        <taxon>fabids</taxon>
        <taxon>Rosales</taxon>
        <taxon>Rosaceae</taxon>
        <taxon>Rosoideae</taxon>
        <taxon>Rosoideae incertae sedis</taxon>
        <taxon>Rubus</taxon>
    </lineage>
</organism>
<gene>
    <name evidence="1" type="ORF">M0R45_034758</name>
</gene>